<dbReference type="EMBL" id="LXQA010265848">
    <property type="protein sequence ID" value="MCI39306.1"/>
    <property type="molecule type" value="Genomic_DNA"/>
</dbReference>
<evidence type="ECO:0000313" key="1">
    <source>
        <dbReference type="EMBL" id="MCI39306.1"/>
    </source>
</evidence>
<reference evidence="1 2" key="1">
    <citation type="journal article" date="2018" name="Front. Plant Sci.">
        <title>Red Clover (Trifolium pratense) and Zigzag Clover (T. medium) - A Picture of Genomic Similarities and Differences.</title>
        <authorList>
            <person name="Dluhosova J."/>
            <person name="Istvanek J."/>
            <person name="Nedelnik J."/>
            <person name="Repkova J."/>
        </authorList>
    </citation>
    <scope>NUCLEOTIDE SEQUENCE [LARGE SCALE GENOMIC DNA]</scope>
    <source>
        <strain evidence="2">cv. 10/8</strain>
        <tissue evidence="1">Leaf</tissue>
    </source>
</reference>
<sequence>MFLRCYTVLDTNVPHDSTAYVKSDITHKVVNPPADAKINNAIKVMDPPVDMMSNIATIPSAEGVMKHCIHGRNERKDKLILSPIEGSTVLAAMYDFLSTR</sequence>
<name>A0A392RUP3_9FABA</name>
<comment type="caution">
    <text evidence="1">The sequence shown here is derived from an EMBL/GenBank/DDBJ whole genome shotgun (WGS) entry which is preliminary data.</text>
</comment>
<dbReference type="Proteomes" id="UP000265520">
    <property type="component" value="Unassembled WGS sequence"/>
</dbReference>
<proteinExistence type="predicted"/>
<accession>A0A392RUP3</accession>
<keyword evidence="2" id="KW-1185">Reference proteome</keyword>
<protein>
    <submittedName>
        <fullName evidence="1">Uncharacterized protein</fullName>
    </submittedName>
</protein>
<organism evidence="1 2">
    <name type="scientific">Trifolium medium</name>
    <dbReference type="NCBI Taxonomy" id="97028"/>
    <lineage>
        <taxon>Eukaryota</taxon>
        <taxon>Viridiplantae</taxon>
        <taxon>Streptophyta</taxon>
        <taxon>Embryophyta</taxon>
        <taxon>Tracheophyta</taxon>
        <taxon>Spermatophyta</taxon>
        <taxon>Magnoliopsida</taxon>
        <taxon>eudicotyledons</taxon>
        <taxon>Gunneridae</taxon>
        <taxon>Pentapetalae</taxon>
        <taxon>rosids</taxon>
        <taxon>fabids</taxon>
        <taxon>Fabales</taxon>
        <taxon>Fabaceae</taxon>
        <taxon>Papilionoideae</taxon>
        <taxon>50 kb inversion clade</taxon>
        <taxon>NPAAA clade</taxon>
        <taxon>Hologalegina</taxon>
        <taxon>IRL clade</taxon>
        <taxon>Trifolieae</taxon>
        <taxon>Trifolium</taxon>
    </lineage>
</organism>
<evidence type="ECO:0000313" key="2">
    <source>
        <dbReference type="Proteomes" id="UP000265520"/>
    </source>
</evidence>
<dbReference type="AlphaFoldDB" id="A0A392RUP3"/>